<gene>
    <name evidence="1" type="ORF">AVEN_189973_1</name>
</gene>
<protein>
    <submittedName>
        <fullName evidence="1">Uncharacterized protein</fullName>
    </submittedName>
</protein>
<reference evidence="1 2" key="1">
    <citation type="journal article" date="2019" name="Sci. Rep.">
        <title>Orb-weaving spider Araneus ventricosus genome elucidates the spidroin gene catalogue.</title>
        <authorList>
            <person name="Kono N."/>
            <person name="Nakamura H."/>
            <person name="Ohtoshi R."/>
            <person name="Moran D.A.P."/>
            <person name="Shinohara A."/>
            <person name="Yoshida Y."/>
            <person name="Fujiwara M."/>
            <person name="Mori M."/>
            <person name="Tomita M."/>
            <person name="Arakawa K."/>
        </authorList>
    </citation>
    <scope>NUCLEOTIDE SEQUENCE [LARGE SCALE GENOMIC DNA]</scope>
</reference>
<sequence length="127" mass="14546">MLPRIFSYVRRTSRKKLDFSLSSLKTGNHNSDLSGALIPQSGKSLAKEGTTMPKAYVELLKFIYSRRKVFANISWRHPPAHSWYRSEGSGATIHFKRYREDRTALARSTSGHLKTLRSSRGDKKFNN</sequence>
<evidence type="ECO:0000313" key="2">
    <source>
        <dbReference type="Proteomes" id="UP000499080"/>
    </source>
</evidence>
<keyword evidence="2" id="KW-1185">Reference proteome</keyword>
<name>A0A4Y2X1Z8_ARAVE</name>
<dbReference type="EMBL" id="BGPR01069565">
    <property type="protein sequence ID" value="GBO43188.1"/>
    <property type="molecule type" value="Genomic_DNA"/>
</dbReference>
<dbReference type="Proteomes" id="UP000499080">
    <property type="component" value="Unassembled WGS sequence"/>
</dbReference>
<organism evidence="1 2">
    <name type="scientific">Araneus ventricosus</name>
    <name type="common">Orbweaver spider</name>
    <name type="synonym">Epeira ventricosa</name>
    <dbReference type="NCBI Taxonomy" id="182803"/>
    <lineage>
        <taxon>Eukaryota</taxon>
        <taxon>Metazoa</taxon>
        <taxon>Ecdysozoa</taxon>
        <taxon>Arthropoda</taxon>
        <taxon>Chelicerata</taxon>
        <taxon>Arachnida</taxon>
        <taxon>Araneae</taxon>
        <taxon>Araneomorphae</taxon>
        <taxon>Entelegynae</taxon>
        <taxon>Araneoidea</taxon>
        <taxon>Araneidae</taxon>
        <taxon>Araneus</taxon>
    </lineage>
</organism>
<accession>A0A4Y2X1Z8</accession>
<proteinExistence type="predicted"/>
<comment type="caution">
    <text evidence="1">The sequence shown here is derived from an EMBL/GenBank/DDBJ whole genome shotgun (WGS) entry which is preliminary data.</text>
</comment>
<evidence type="ECO:0000313" key="1">
    <source>
        <dbReference type="EMBL" id="GBO43188.1"/>
    </source>
</evidence>
<dbReference type="AlphaFoldDB" id="A0A4Y2X1Z8"/>